<evidence type="ECO:0000256" key="1">
    <source>
        <dbReference type="SAM" id="MobiDB-lite"/>
    </source>
</evidence>
<comment type="caution">
    <text evidence="2">The sequence shown here is derived from an EMBL/GenBank/DDBJ whole genome shotgun (WGS) entry which is preliminary data.</text>
</comment>
<feature type="compositionally biased region" description="Polar residues" evidence="1">
    <location>
        <begin position="1"/>
        <end position="16"/>
    </location>
</feature>
<reference evidence="2" key="1">
    <citation type="submission" date="2018-12" db="EMBL/GenBank/DDBJ databases">
        <authorList>
            <person name="Jadhav K."/>
            <person name="Kushwaha B."/>
            <person name="Jadhav I."/>
        </authorList>
    </citation>
    <scope>NUCLEOTIDE SEQUENCE [LARGE SCALE GENOMIC DNA]</scope>
    <source>
        <strain evidence="2">SBS 10</strain>
    </source>
</reference>
<organism evidence="2">
    <name type="scientific">Billgrantia gudaonensis</name>
    <dbReference type="NCBI Taxonomy" id="376427"/>
    <lineage>
        <taxon>Bacteria</taxon>
        <taxon>Pseudomonadati</taxon>
        <taxon>Pseudomonadota</taxon>
        <taxon>Gammaproteobacteria</taxon>
        <taxon>Oceanospirillales</taxon>
        <taxon>Halomonadaceae</taxon>
        <taxon>Billgrantia</taxon>
    </lineage>
</organism>
<gene>
    <name evidence="2" type="ORF">DSL92_09035</name>
</gene>
<accession>A0A3S0Q0N2</accession>
<sequence>MTIDTFTVTSADSGSAPSWRARGAECHQRRRHGHRAGWLRADLQRRCGHRRQLERRPGR</sequence>
<proteinExistence type="predicted"/>
<dbReference type="EMBL" id="RXHI01000031">
    <property type="protein sequence ID" value="RUA21897.1"/>
    <property type="molecule type" value="Genomic_DNA"/>
</dbReference>
<evidence type="ECO:0000313" key="2">
    <source>
        <dbReference type="EMBL" id="RUA21897.1"/>
    </source>
</evidence>
<protein>
    <submittedName>
        <fullName evidence="2">Uncharacterized protein</fullName>
    </submittedName>
</protein>
<feature type="region of interest" description="Disordered" evidence="1">
    <location>
        <begin position="1"/>
        <end position="34"/>
    </location>
</feature>
<dbReference type="AlphaFoldDB" id="A0A3S0Q0N2"/>
<name>A0A3S0Q0N2_9GAMM</name>